<accession>A0A383TGG0</accession>
<protein>
    <submittedName>
        <fullName evidence="1">Uncharacterized protein</fullName>
    </submittedName>
</protein>
<evidence type="ECO:0000313" key="1">
    <source>
        <dbReference type="EMBL" id="SYZ79026.1"/>
    </source>
</evidence>
<proteinExistence type="predicted"/>
<name>A0A383TGG0_9LACT</name>
<organism evidence="1 2">
    <name type="scientific">Trichococcus shcherbakoviae</name>
    <dbReference type="NCBI Taxonomy" id="2094020"/>
    <lineage>
        <taxon>Bacteria</taxon>
        <taxon>Bacillati</taxon>
        <taxon>Bacillota</taxon>
        <taxon>Bacilli</taxon>
        <taxon>Lactobacillales</taxon>
        <taxon>Carnobacteriaceae</taxon>
        <taxon>Trichococcus</taxon>
    </lineage>
</organism>
<dbReference type="RefSeq" id="WP_119093366.1">
    <property type="nucleotide sequence ID" value="NZ_UNRR01000026.1"/>
</dbReference>
<gene>
    <name evidence="1" type="ORF">TART1_1850</name>
</gene>
<evidence type="ECO:0000313" key="2">
    <source>
        <dbReference type="Proteomes" id="UP000262072"/>
    </source>
</evidence>
<sequence length="181" mass="21340">MISYILCAVFVFTFFLPVLFFKRKSKMARTDRRLKVATLGKTNNIQSAFFYYESIRSQELINDSLFQSTLKDTAALFIYPSQFRIVAQKEYREPLKKIARKIPVVVIGAERLHSDPFGQEILPGSELHETIQAFFCFSNGDDCFFRTTESTYQDQKELYQAIRLMHTMDCYADWEKSFYEY</sequence>
<dbReference type="Proteomes" id="UP000262072">
    <property type="component" value="Unassembled WGS sequence"/>
</dbReference>
<dbReference type="EMBL" id="UNRR01000026">
    <property type="protein sequence ID" value="SYZ79026.1"/>
    <property type="molecule type" value="Genomic_DNA"/>
</dbReference>
<reference evidence="2" key="1">
    <citation type="submission" date="2018-05" db="EMBL/GenBank/DDBJ databases">
        <authorList>
            <person name="Strepis N."/>
        </authorList>
    </citation>
    <scope>NUCLEOTIDE SEQUENCE [LARGE SCALE GENOMIC DNA]</scope>
</reference>
<dbReference type="AlphaFoldDB" id="A0A383TGG0"/>